<dbReference type="AlphaFoldDB" id="A0A161SND7"/>
<dbReference type="RefSeq" id="WP_068734487.1">
    <property type="nucleotide sequence ID" value="NZ_LVYV01000023.1"/>
</dbReference>
<gene>
    <name evidence="2" type="ORF">A4A58_08500</name>
</gene>
<feature type="chain" id="PRO_5007826638" evidence="1">
    <location>
        <begin position="24"/>
        <end position="90"/>
    </location>
</feature>
<evidence type="ECO:0000313" key="3">
    <source>
        <dbReference type="Proteomes" id="UP000076574"/>
    </source>
</evidence>
<comment type="caution">
    <text evidence="2">The sequence shown here is derived from an EMBL/GenBank/DDBJ whole genome shotgun (WGS) entry which is preliminary data.</text>
</comment>
<organism evidence="2 3">
    <name type="scientific">Tardiphaga robiniae</name>
    <dbReference type="NCBI Taxonomy" id="943830"/>
    <lineage>
        <taxon>Bacteria</taxon>
        <taxon>Pseudomonadati</taxon>
        <taxon>Pseudomonadota</taxon>
        <taxon>Alphaproteobacteria</taxon>
        <taxon>Hyphomicrobiales</taxon>
        <taxon>Nitrobacteraceae</taxon>
        <taxon>Tardiphaga</taxon>
    </lineage>
</organism>
<evidence type="ECO:0000313" key="2">
    <source>
        <dbReference type="EMBL" id="KZD22102.1"/>
    </source>
</evidence>
<accession>A0A161SND7</accession>
<dbReference type="STRING" id="943830.A4A58_08500"/>
<evidence type="ECO:0000256" key="1">
    <source>
        <dbReference type="SAM" id="SignalP"/>
    </source>
</evidence>
<feature type="signal peptide" evidence="1">
    <location>
        <begin position="1"/>
        <end position="23"/>
    </location>
</feature>
<reference evidence="2 3" key="1">
    <citation type="submission" date="2016-03" db="EMBL/GenBank/DDBJ databases">
        <title>Microsymbionts genomes from the relict species Vavilovia formosa (Stev.) Fed.</title>
        <authorList>
            <person name="Kopat V."/>
            <person name="Chirak E."/>
            <person name="Kimeklis A."/>
            <person name="Andronov E."/>
        </authorList>
    </citation>
    <scope>NUCLEOTIDE SEQUENCE [LARGE SCALE GENOMIC DNA]</scope>
    <source>
        <strain evidence="2 3">Vaf07</strain>
    </source>
</reference>
<dbReference type="Proteomes" id="UP000076574">
    <property type="component" value="Unassembled WGS sequence"/>
</dbReference>
<proteinExistence type="predicted"/>
<name>A0A161SND7_9BRAD</name>
<keyword evidence="3" id="KW-1185">Reference proteome</keyword>
<sequence>MIKHLAIIAVAAAGISSAIPAKAQEIGVGVGPGGVTVGTVGRDRYRDDYDRGYYRDRRDRNETVIIKRSRDRDRGYYDGGVERRTVIERY</sequence>
<keyword evidence="1" id="KW-0732">Signal</keyword>
<protein>
    <submittedName>
        <fullName evidence="2">Uncharacterized protein</fullName>
    </submittedName>
</protein>
<dbReference type="EMBL" id="LVYV01000023">
    <property type="protein sequence ID" value="KZD22102.1"/>
    <property type="molecule type" value="Genomic_DNA"/>
</dbReference>